<dbReference type="Gene3D" id="2.60.40.1470">
    <property type="entry name" value="ApaG domain"/>
    <property type="match status" value="1"/>
</dbReference>
<evidence type="ECO:0000313" key="3">
    <source>
        <dbReference type="Proteomes" id="UP001165289"/>
    </source>
</evidence>
<accession>A0AAV7JDX5</accession>
<dbReference type="GO" id="GO:0005634">
    <property type="term" value="C:nucleus"/>
    <property type="evidence" value="ECO:0007669"/>
    <property type="project" value="TreeGrafter"/>
</dbReference>
<dbReference type="InterPro" id="IPR036767">
    <property type="entry name" value="ApaG_sf"/>
</dbReference>
<evidence type="ECO:0000313" key="2">
    <source>
        <dbReference type="EMBL" id="KAI6646751.1"/>
    </source>
</evidence>
<evidence type="ECO:0000259" key="1">
    <source>
        <dbReference type="PROSITE" id="PS51087"/>
    </source>
</evidence>
<reference evidence="2 3" key="1">
    <citation type="journal article" date="2023" name="BMC Biol.">
        <title>The compact genome of the sponge Oopsacas minuta (Hexactinellida) is lacking key metazoan core genes.</title>
        <authorList>
            <person name="Santini S."/>
            <person name="Schenkelaars Q."/>
            <person name="Jourda C."/>
            <person name="Duchesne M."/>
            <person name="Belahbib H."/>
            <person name="Rocher C."/>
            <person name="Selva M."/>
            <person name="Riesgo A."/>
            <person name="Vervoort M."/>
            <person name="Leys S.P."/>
            <person name="Kodjabachian L."/>
            <person name="Le Bivic A."/>
            <person name="Borchiellini C."/>
            <person name="Claverie J.M."/>
            <person name="Renard E."/>
        </authorList>
    </citation>
    <scope>NUCLEOTIDE SEQUENCE [LARGE SCALE GENOMIC DNA]</scope>
    <source>
        <strain evidence="2">SPO-2</strain>
    </source>
</reference>
<organism evidence="2 3">
    <name type="scientific">Oopsacas minuta</name>
    <dbReference type="NCBI Taxonomy" id="111878"/>
    <lineage>
        <taxon>Eukaryota</taxon>
        <taxon>Metazoa</taxon>
        <taxon>Porifera</taxon>
        <taxon>Hexactinellida</taxon>
        <taxon>Hexasterophora</taxon>
        <taxon>Lyssacinosida</taxon>
        <taxon>Leucopsacidae</taxon>
        <taxon>Oopsacas</taxon>
    </lineage>
</organism>
<proteinExistence type="predicted"/>
<dbReference type="Pfam" id="PF04379">
    <property type="entry name" value="DUF525"/>
    <property type="match status" value="1"/>
</dbReference>
<keyword evidence="3" id="KW-1185">Reference proteome</keyword>
<dbReference type="Proteomes" id="UP001165289">
    <property type="component" value="Unassembled WGS sequence"/>
</dbReference>
<dbReference type="PANTHER" id="PTHR14289:SF16">
    <property type="entry name" value="POLYMERASE DELTA-INTERACTING PROTEIN 2"/>
    <property type="match status" value="1"/>
</dbReference>
<sequence>MLQPRWLNKLSLFPINTARNVATDARLVGKLQQILASQQSYFSGQTFLHKTLGYRGVVLFGCKVPFFDRNKDDRPNSKPGANTFTYKPLHIVKRGDKDTTRHASFTSIGSQPELRLIYQVLANPLDVREEIKSENLTYLHINNSPLVSVEGIDYVSHDDVIPYKNMDSDPFKHFLFDSLMSVDFNHIYTAKDLLYAWKKRNEHWVKNCSVHRQLTQGVRITVTPFYIGYDSSSRGQKGFHYWRYTIRIENFNLYSVQLRERNWKILSSMGALETVKGRGVVGEEPVLDSLRPVFQYNSNTSLQSKSGFMFGTFKFEKLDGRMFDVIIPPFPLEVPIVTESS</sequence>
<dbReference type="SMART" id="SM00992">
    <property type="entry name" value="YccV-like"/>
    <property type="match status" value="1"/>
</dbReference>
<gene>
    <name evidence="2" type="ORF">LOD99_12871</name>
</gene>
<name>A0AAV7JDX5_9METZ</name>
<protein>
    <submittedName>
        <fullName evidence="2">Polymerase delta-interacting protein 2</fullName>
    </submittedName>
</protein>
<dbReference type="InterPro" id="IPR011722">
    <property type="entry name" value="Hemimethylated_DNA-bd_dom"/>
</dbReference>
<dbReference type="PANTHER" id="PTHR14289">
    <property type="entry name" value="F-BOX ONLY PROTEIN 3"/>
    <property type="match status" value="1"/>
</dbReference>
<dbReference type="InterPro" id="IPR007474">
    <property type="entry name" value="ApaG_domain"/>
</dbReference>
<dbReference type="GO" id="GO:0042645">
    <property type="term" value="C:mitochondrial nucleoid"/>
    <property type="evidence" value="ECO:0007669"/>
    <property type="project" value="TreeGrafter"/>
</dbReference>
<dbReference type="PROSITE" id="PS51087">
    <property type="entry name" value="APAG"/>
    <property type="match status" value="1"/>
</dbReference>
<feature type="domain" description="ApaG" evidence="1">
    <location>
        <begin position="212"/>
        <end position="339"/>
    </location>
</feature>
<dbReference type="AlphaFoldDB" id="A0AAV7JDX5"/>
<dbReference type="SUPFAM" id="SSF110069">
    <property type="entry name" value="ApaG-like"/>
    <property type="match status" value="1"/>
</dbReference>
<dbReference type="GO" id="GO:0070987">
    <property type="term" value="P:error-free translesion synthesis"/>
    <property type="evidence" value="ECO:0007669"/>
    <property type="project" value="TreeGrafter"/>
</dbReference>
<dbReference type="EMBL" id="JAKMXF010000354">
    <property type="protein sequence ID" value="KAI6646751.1"/>
    <property type="molecule type" value="Genomic_DNA"/>
</dbReference>
<dbReference type="GO" id="GO:0003677">
    <property type="term" value="F:DNA binding"/>
    <property type="evidence" value="ECO:0007669"/>
    <property type="project" value="InterPro"/>
</dbReference>
<comment type="caution">
    <text evidence="2">The sequence shown here is derived from an EMBL/GenBank/DDBJ whole genome shotgun (WGS) entry which is preliminary data.</text>
</comment>